<name>A0A1V9XVV2_9ACAR</name>
<evidence type="ECO:0000313" key="2">
    <source>
        <dbReference type="EMBL" id="OQR77571.1"/>
    </source>
</evidence>
<gene>
    <name evidence="2" type="ORF">BIW11_06998</name>
</gene>
<keyword evidence="3" id="KW-1185">Reference proteome</keyword>
<proteinExistence type="predicted"/>
<comment type="caution">
    <text evidence="2">The sequence shown here is derived from an EMBL/GenBank/DDBJ whole genome shotgun (WGS) entry which is preliminary data.</text>
</comment>
<accession>A0A1V9XVV2</accession>
<dbReference type="AlphaFoldDB" id="A0A1V9XVV2"/>
<feature type="region of interest" description="Disordered" evidence="1">
    <location>
        <begin position="65"/>
        <end position="84"/>
    </location>
</feature>
<reference evidence="2 3" key="1">
    <citation type="journal article" date="2017" name="Gigascience">
        <title>Draft genome of the honey bee ectoparasitic mite, Tropilaelaps mercedesae, is shaped by the parasitic life history.</title>
        <authorList>
            <person name="Dong X."/>
            <person name="Armstrong S.D."/>
            <person name="Xia D."/>
            <person name="Makepeace B.L."/>
            <person name="Darby A.C."/>
            <person name="Kadowaki T."/>
        </authorList>
    </citation>
    <scope>NUCLEOTIDE SEQUENCE [LARGE SCALE GENOMIC DNA]</scope>
    <source>
        <strain evidence="2">Wuxi-XJTLU</strain>
    </source>
</reference>
<evidence type="ECO:0000313" key="3">
    <source>
        <dbReference type="Proteomes" id="UP000192247"/>
    </source>
</evidence>
<evidence type="ECO:0000256" key="1">
    <source>
        <dbReference type="SAM" id="MobiDB-lite"/>
    </source>
</evidence>
<dbReference type="EMBL" id="MNPL01003389">
    <property type="protein sequence ID" value="OQR77571.1"/>
    <property type="molecule type" value="Genomic_DNA"/>
</dbReference>
<organism evidence="2 3">
    <name type="scientific">Tropilaelaps mercedesae</name>
    <dbReference type="NCBI Taxonomy" id="418985"/>
    <lineage>
        <taxon>Eukaryota</taxon>
        <taxon>Metazoa</taxon>
        <taxon>Ecdysozoa</taxon>
        <taxon>Arthropoda</taxon>
        <taxon>Chelicerata</taxon>
        <taxon>Arachnida</taxon>
        <taxon>Acari</taxon>
        <taxon>Parasitiformes</taxon>
        <taxon>Mesostigmata</taxon>
        <taxon>Gamasina</taxon>
        <taxon>Dermanyssoidea</taxon>
        <taxon>Laelapidae</taxon>
        <taxon>Tropilaelaps</taxon>
    </lineage>
</organism>
<protein>
    <submittedName>
        <fullName evidence="2">Zinc finger protein-like</fullName>
    </submittedName>
</protein>
<sequence length="98" mass="10787">MSMLMPSETEESEEEMKKYDFVAELFPLPSTLGARPVGTGSSGMPPMPAHSASIFELLKLKIHNGEHKRERTTSSTSGDFISPSTALQHFPLDFRTSS</sequence>
<feature type="compositionally biased region" description="Polar residues" evidence="1">
    <location>
        <begin position="73"/>
        <end position="84"/>
    </location>
</feature>
<dbReference type="Proteomes" id="UP000192247">
    <property type="component" value="Unassembled WGS sequence"/>
</dbReference>
<dbReference type="InParanoid" id="A0A1V9XVV2"/>